<evidence type="ECO:0000313" key="1">
    <source>
        <dbReference type="EMBL" id="KKL26680.1"/>
    </source>
</evidence>
<dbReference type="AlphaFoldDB" id="A0A0F9BXN2"/>
<organism evidence="1">
    <name type="scientific">marine sediment metagenome</name>
    <dbReference type="NCBI Taxonomy" id="412755"/>
    <lineage>
        <taxon>unclassified sequences</taxon>
        <taxon>metagenomes</taxon>
        <taxon>ecological metagenomes</taxon>
    </lineage>
</organism>
<proteinExistence type="predicted"/>
<dbReference type="EMBL" id="LAZR01035748">
    <property type="protein sequence ID" value="KKL26680.1"/>
    <property type="molecule type" value="Genomic_DNA"/>
</dbReference>
<comment type="caution">
    <text evidence="1">The sequence shown here is derived from an EMBL/GenBank/DDBJ whole genome shotgun (WGS) entry which is preliminary data.</text>
</comment>
<protein>
    <submittedName>
        <fullName evidence="1">Uncharacterized protein</fullName>
    </submittedName>
</protein>
<gene>
    <name evidence="1" type="ORF">LCGC14_2392850</name>
</gene>
<accession>A0A0F9BXN2</accession>
<feature type="non-terminal residue" evidence="1">
    <location>
        <position position="1"/>
    </location>
</feature>
<name>A0A0F9BXN2_9ZZZZ</name>
<sequence length="36" mass="4348">TLYEKARSWRTTMRVSQVLRNLRYVNVITVVVRLLI</sequence>
<reference evidence="1" key="1">
    <citation type="journal article" date="2015" name="Nature">
        <title>Complex archaea that bridge the gap between prokaryotes and eukaryotes.</title>
        <authorList>
            <person name="Spang A."/>
            <person name="Saw J.H."/>
            <person name="Jorgensen S.L."/>
            <person name="Zaremba-Niedzwiedzka K."/>
            <person name="Martijn J."/>
            <person name="Lind A.E."/>
            <person name="van Eijk R."/>
            <person name="Schleper C."/>
            <person name="Guy L."/>
            <person name="Ettema T.J."/>
        </authorList>
    </citation>
    <scope>NUCLEOTIDE SEQUENCE</scope>
</reference>